<protein>
    <recommendedName>
        <fullName evidence="3">Reverse transcriptase</fullName>
    </recommendedName>
</protein>
<dbReference type="AlphaFoldDB" id="A0ABD2NLH3"/>
<name>A0ABD2NLH3_9CUCU</name>
<sequence>MRNLLKTSTSCHSVSQRSTAFTCVRKKSIDQIGVLDFNLRLGGLNNEAKQLSKKAWFHVPWDRGILKTINRIRSNQGAYPKHLYKLGIIDSSNCSCDEGGDLNHIMFDCNNN</sequence>
<reference evidence="1 2" key="1">
    <citation type="journal article" date="2021" name="BMC Biol.">
        <title>Horizontally acquired antibacterial genes associated with adaptive radiation of ladybird beetles.</title>
        <authorList>
            <person name="Li H.S."/>
            <person name="Tang X.F."/>
            <person name="Huang Y.H."/>
            <person name="Xu Z.Y."/>
            <person name="Chen M.L."/>
            <person name="Du X.Y."/>
            <person name="Qiu B.Y."/>
            <person name="Chen P.T."/>
            <person name="Zhang W."/>
            <person name="Slipinski A."/>
            <person name="Escalona H.E."/>
            <person name="Waterhouse R.M."/>
            <person name="Zwick A."/>
            <person name="Pang H."/>
        </authorList>
    </citation>
    <scope>NUCLEOTIDE SEQUENCE [LARGE SCALE GENOMIC DNA]</scope>
    <source>
        <strain evidence="1">SYSU2018</strain>
    </source>
</reference>
<proteinExistence type="predicted"/>
<dbReference type="EMBL" id="JABFTP020000124">
    <property type="protein sequence ID" value="KAL3279389.1"/>
    <property type="molecule type" value="Genomic_DNA"/>
</dbReference>
<evidence type="ECO:0000313" key="1">
    <source>
        <dbReference type="EMBL" id="KAL3279389.1"/>
    </source>
</evidence>
<organism evidence="1 2">
    <name type="scientific">Cryptolaemus montrouzieri</name>
    <dbReference type="NCBI Taxonomy" id="559131"/>
    <lineage>
        <taxon>Eukaryota</taxon>
        <taxon>Metazoa</taxon>
        <taxon>Ecdysozoa</taxon>
        <taxon>Arthropoda</taxon>
        <taxon>Hexapoda</taxon>
        <taxon>Insecta</taxon>
        <taxon>Pterygota</taxon>
        <taxon>Neoptera</taxon>
        <taxon>Endopterygota</taxon>
        <taxon>Coleoptera</taxon>
        <taxon>Polyphaga</taxon>
        <taxon>Cucujiformia</taxon>
        <taxon>Coccinelloidea</taxon>
        <taxon>Coccinellidae</taxon>
        <taxon>Scymninae</taxon>
        <taxon>Scymnini</taxon>
        <taxon>Cryptolaemus</taxon>
    </lineage>
</organism>
<accession>A0ABD2NLH3</accession>
<evidence type="ECO:0000313" key="2">
    <source>
        <dbReference type="Proteomes" id="UP001516400"/>
    </source>
</evidence>
<feature type="non-terminal residue" evidence="1">
    <location>
        <position position="112"/>
    </location>
</feature>
<keyword evidence="2" id="KW-1185">Reference proteome</keyword>
<dbReference type="Proteomes" id="UP001516400">
    <property type="component" value="Unassembled WGS sequence"/>
</dbReference>
<evidence type="ECO:0008006" key="3">
    <source>
        <dbReference type="Google" id="ProtNLM"/>
    </source>
</evidence>
<gene>
    <name evidence="1" type="ORF">HHI36_016899</name>
</gene>
<comment type="caution">
    <text evidence="1">The sequence shown here is derived from an EMBL/GenBank/DDBJ whole genome shotgun (WGS) entry which is preliminary data.</text>
</comment>